<evidence type="ECO:0000256" key="3">
    <source>
        <dbReference type="ARBA" id="ARBA00022989"/>
    </source>
</evidence>
<protein>
    <submittedName>
        <fullName evidence="7">ABC-2 type transport system permease protein</fullName>
    </submittedName>
</protein>
<evidence type="ECO:0000256" key="5">
    <source>
        <dbReference type="SAM" id="Phobius"/>
    </source>
</evidence>
<keyword evidence="2 5" id="KW-0812">Transmembrane</keyword>
<dbReference type="EMBL" id="JAFDST010000008">
    <property type="protein sequence ID" value="MBP1084020.1"/>
    <property type="molecule type" value="Genomic_DNA"/>
</dbReference>
<organism evidence="7 8">
    <name type="scientific">Bacillus capparidis</name>
    <dbReference type="NCBI Taxonomy" id="1840411"/>
    <lineage>
        <taxon>Bacteria</taxon>
        <taxon>Bacillati</taxon>
        <taxon>Bacillota</taxon>
        <taxon>Bacilli</taxon>
        <taxon>Bacillales</taxon>
        <taxon>Bacillaceae</taxon>
        <taxon>Bacillus</taxon>
    </lineage>
</organism>
<evidence type="ECO:0000313" key="8">
    <source>
        <dbReference type="Proteomes" id="UP000674416"/>
    </source>
</evidence>
<feature type="transmembrane region" description="Helical" evidence="5">
    <location>
        <begin position="42"/>
        <end position="64"/>
    </location>
</feature>
<keyword evidence="3 5" id="KW-1133">Transmembrane helix</keyword>
<reference evidence="7 8" key="1">
    <citation type="submission" date="2021-01" db="EMBL/GenBank/DDBJ databases">
        <title>Genomic Encyclopedia of Type Strains, Phase IV (KMG-IV): sequencing the most valuable type-strain genomes for metagenomic binning, comparative biology and taxonomic classification.</title>
        <authorList>
            <person name="Goeker M."/>
        </authorList>
    </citation>
    <scope>NUCLEOTIDE SEQUENCE [LARGE SCALE GENOMIC DNA]</scope>
    <source>
        <strain evidence="7 8">DSM 103394</strain>
    </source>
</reference>
<comment type="subcellular location">
    <subcellularLocation>
        <location evidence="1">Membrane</location>
        <topology evidence="1">Multi-pass membrane protein</topology>
    </subcellularLocation>
</comment>
<keyword evidence="4 5" id="KW-0472">Membrane</keyword>
<gene>
    <name evidence="7" type="ORF">JOC74_004567</name>
</gene>
<name>A0ABS4D334_9BACI</name>
<dbReference type="InterPro" id="IPR013525">
    <property type="entry name" value="ABC2_TM"/>
</dbReference>
<evidence type="ECO:0000256" key="2">
    <source>
        <dbReference type="ARBA" id="ARBA00022692"/>
    </source>
</evidence>
<proteinExistence type="predicted"/>
<feature type="transmembrane region" description="Helical" evidence="5">
    <location>
        <begin position="71"/>
        <end position="88"/>
    </location>
</feature>
<feature type="domain" description="ABC-2 type transporter transmembrane" evidence="6">
    <location>
        <begin position="2"/>
        <end position="143"/>
    </location>
</feature>
<feature type="transmembrane region" description="Helical" evidence="5">
    <location>
        <begin position="125"/>
        <end position="147"/>
    </location>
</feature>
<evidence type="ECO:0000256" key="4">
    <source>
        <dbReference type="ARBA" id="ARBA00023136"/>
    </source>
</evidence>
<dbReference type="Pfam" id="PF12698">
    <property type="entry name" value="ABC2_membrane_3"/>
    <property type="match status" value="1"/>
</dbReference>
<accession>A0ABS4D334</accession>
<dbReference type="Proteomes" id="UP000674416">
    <property type="component" value="Unassembled WGS sequence"/>
</dbReference>
<comment type="caution">
    <text evidence="7">The sequence shown here is derived from an EMBL/GenBank/DDBJ whole genome shotgun (WGS) entry which is preliminary data.</text>
</comment>
<evidence type="ECO:0000259" key="6">
    <source>
        <dbReference type="Pfam" id="PF12698"/>
    </source>
</evidence>
<evidence type="ECO:0000256" key="1">
    <source>
        <dbReference type="ARBA" id="ARBA00004141"/>
    </source>
</evidence>
<feature type="transmembrane region" description="Helical" evidence="5">
    <location>
        <begin position="12"/>
        <end position="30"/>
    </location>
</feature>
<keyword evidence="8" id="KW-1185">Reference proteome</keyword>
<evidence type="ECO:0000313" key="7">
    <source>
        <dbReference type="EMBL" id="MBP1084020.1"/>
    </source>
</evidence>
<sequence length="155" mass="17015">MLSPASALEVLAGKGIITFLTSLIVSILSVEISDRAVHHYPVLMLLISLTTIFFIGLGTLIGLISSNVMQSSVIGLPIMFVFFIGSIIKDAIDIQPIVTVLEWLPSRHLIDGMNLTMASNLGNEIYSHFLIIAAWTVAILLICLIIYKKKKFDEN</sequence>